<dbReference type="PROSITE" id="PS51163">
    <property type="entry name" value="YRDC"/>
    <property type="match status" value="1"/>
</dbReference>
<comment type="similarity">
    <text evidence="4">Belongs to the SUA5 family.</text>
</comment>
<dbReference type="GO" id="GO:0000049">
    <property type="term" value="F:tRNA binding"/>
    <property type="evidence" value="ECO:0007669"/>
    <property type="project" value="TreeGrafter"/>
</dbReference>
<evidence type="ECO:0000256" key="10">
    <source>
        <dbReference type="ARBA" id="ARBA00022946"/>
    </source>
</evidence>
<evidence type="ECO:0000313" key="17">
    <source>
        <dbReference type="EMBL" id="JAT15765.1"/>
    </source>
</evidence>
<evidence type="ECO:0000256" key="15">
    <source>
        <dbReference type="ARBA" id="ARBA00063146"/>
    </source>
</evidence>
<dbReference type="InterPro" id="IPR017945">
    <property type="entry name" value="DHBP_synth_RibB-like_a/b_dom"/>
</dbReference>
<dbReference type="FunFam" id="3.90.870.10:FF:000007">
    <property type="entry name" value="YrdC N6-threonylcarbamoyltransferase domain containing"/>
    <property type="match status" value="1"/>
</dbReference>
<evidence type="ECO:0000256" key="4">
    <source>
        <dbReference type="ARBA" id="ARBA00007663"/>
    </source>
</evidence>
<comment type="subunit">
    <text evidence="15">Interacts with RSC1A1.</text>
</comment>
<dbReference type="InterPro" id="IPR050156">
    <property type="entry name" value="TC-AMP_synthase_SUA5"/>
</dbReference>
<evidence type="ECO:0000256" key="13">
    <source>
        <dbReference type="ARBA" id="ARBA00048366"/>
    </source>
</evidence>
<dbReference type="EC" id="2.7.7.87" evidence="5"/>
<dbReference type="InterPro" id="IPR006070">
    <property type="entry name" value="Sua5-like_dom"/>
</dbReference>
<keyword evidence="10" id="KW-0809">Transit peptide</keyword>
<protein>
    <recommendedName>
        <fullName evidence="6">Threonylcarbamoyl-AMP synthase</fullName>
        <ecNumber evidence="5">2.7.7.87</ecNumber>
    </recommendedName>
</protein>
<keyword evidence="7" id="KW-1003">Cell membrane</keyword>
<evidence type="ECO:0000256" key="1">
    <source>
        <dbReference type="ARBA" id="ARBA00004173"/>
    </source>
</evidence>
<dbReference type="EMBL" id="GEBQ01024212">
    <property type="protein sequence ID" value="JAT15765.1"/>
    <property type="molecule type" value="Transcribed_RNA"/>
</dbReference>
<feature type="domain" description="YrdC-like" evidence="16">
    <location>
        <begin position="43"/>
        <end position="236"/>
    </location>
</feature>
<comment type="subcellular location">
    <subcellularLocation>
        <location evidence="2">Cell membrane</location>
        <topology evidence="2">Peripheral membrane protein</topology>
    </subcellularLocation>
    <subcellularLocation>
        <location evidence="3">Cytoplasm</location>
    </subcellularLocation>
    <subcellularLocation>
        <location evidence="1">Mitochondrion</location>
    </subcellularLocation>
</comment>
<dbReference type="SUPFAM" id="SSF55821">
    <property type="entry name" value="YrdC/RibB"/>
    <property type="match status" value="1"/>
</dbReference>
<evidence type="ECO:0000259" key="16">
    <source>
        <dbReference type="PROSITE" id="PS51163"/>
    </source>
</evidence>
<comment type="catalytic activity">
    <reaction evidence="13">
        <text>L-threonine + hydrogencarbonate + ATP = L-threonylcarbamoyladenylate + diphosphate + H2O</text>
        <dbReference type="Rhea" id="RHEA:36407"/>
        <dbReference type="ChEBI" id="CHEBI:15377"/>
        <dbReference type="ChEBI" id="CHEBI:17544"/>
        <dbReference type="ChEBI" id="CHEBI:30616"/>
        <dbReference type="ChEBI" id="CHEBI:33019"/>
        <dbReference type="ChEBI" id="CHEBI:57926"/>
        <dbReference type="ChEBI" id="CHEBI:73682"/>
        <dbReference type="EC" id="2.7.7.87"/>
    </reaction>
</comment>
<evidence type="ECO:0000256" key="12">
    <source>
        <dbReference type="ARBA" id="ARBA00023136"/>
    </source>
</evidence>
<name>A0A1B6KWG5_9HEMI</name>
<evidence type="ECO:0000256" key="6">
    <source>
        <dbReference type="ARBA" id="ARBA00015492"/>
    </source>
</evidence>
<organism evidence="17">
    <name type="scientific">Graphocephala atropunctata</name>
    <dbReference type="NCBI Taxonomy" id="36148"/>
    <lineage>
        <taxon>Eukaryota</taxon>
        <taxon>Metazoa</taxon>
        <taxon>Ecdysozoa</taxon>
        <taxon>Arthropoda</taxon>
        <taxon>Hexapoda</taxon>
        <taxon>Insecta</taxon>
        <taxon>Pterygota</taxon>
        <taxon>Neoptera</taxon>
        <taxon>Paraneoptera</taxon>
        <taxon>Hemiptera</taxon>
        <taxon>Auchenorrhyncha</taxon>
        <taxon>Membracoidea</taxon>
        <taxon>Cicadellidae</taxon>
        <taxon>Cicadellinae</taxon>
        <taxon>Cicadellini</taxon>
        <taxon>Graphocephala</taxon>
    </lineage>
</organism>
<evidence type="ECO:0000256" key="2">
    <source>
        <dbReference type="ARBA" id="ARBA00004202"/>
    </source>
</evidence>
<evidence type="ECO:0000256" key="14">
    <source>
        <dbReference type="ARBA" id="ARBA00058524"/>
    </source>
</evidence>
<comment type="function">
    <text evidence="14">Cytoplasmic and mitochondrial threonylcarbamoyl-AMP synthase required for the formation of a threonylcarbamoyl group on adenosine at position 37 (t(6)A37) in tRNAs that read codons beginning with adenine. Catalyzes the conversion of L-threonine, HCO(3)(-)/CO(2) and ATP to give threonylcarbamoyl-AMP (TC-AMP) as the acyladenylate intermediate, with the release of diphosphate. Participates in t(6)A37 formation in cytoplasmic and mitochondrial tRNAs. May regulate the activity of some transporters.</text>
</comment>
<evidence type="ECO:0000256" key="11">
    <source>
        <dbReference type="ARBA" id="ARBA00023128"/>
    </source>
</evidence>
<dbReference type="GO" id="GO:0003725">
    <property type="term" value="F:double-stranded RNA binding"/>
    <property type="evidence" value="ECO:0007669"/>
    <property type="project" value="InterPro"/>
</dbReference>
<dbReference type="GO" id="GO:0006450">
    <property type="term" value="P:regulation of translational fidelity"/>
    <property type="evidence" value="ECO:0007669"/>
    <property type="project" value="TreeGrafter"/>
</dbReference>
<proteinExistence type="inferred from homology"/>
<evidence type="ECO:0000256" key="3">
    <source>
        <dbReference type="ARBA" id="ARBA00004496"/>
    </source>
</evidence>
<evidence type="ECO:0000256" key="5">
    <source>
        <dbReference type="ARBA" id="ARBA00012584"/>
    </source>
</evidence>
<dbReference type="Gene3D" id="3.90.870.10">
    <property type="entry name" value="DHBP synthase"/>
    <property type="match status" value="1"/>
</dbReference>
<gene>
    <name evidence="17" type="ORF">g.18842</name>
</gene>
<keyword evidence="9" id="KW-0808">Transferase</keyword>
<dbReference type="PANTHER" id="PTHR17490:SF10">
    <property type="entry name" value="THREONYLCARBAMOYL-AMP SYNTHASE"/>
    <property type="match status" value="1"/>
</dbReference>
<dbReference type="PANTHER" id="PTHR17490">
    <property type="entry name" value="SUA5"/>
    <property type="match status" value="1"/>
</dbReference>
<sequence>MWLRLVKNEWSKKLVSGNHMSMLSNLPDKMSSGNVVQLRGNDSVAVSLAANCLSNGDIIAIPTDTVYGLAVDASNSFAVASLYSVKGRDVSKPLAICVKNVSEVDKWGVTKDLPAGLLKSLLPGPVTVLLNRKAGLNPDLNPGVKKVGIRVPGMTYPFIHLVTAALGRPLALTSANLSNEPNCIYPEEFRVLWPKLGAVFVTSVEQLEETNKSREGSTIVDLSVVGEFTITRRGIAYSQTLETLQKFGLAENI</sequence>
<evidence type="ECO:0000256" key="8">
    <source>
        <dbReference type="ARBA" id="ARBA00022490"/>
    </source>
</evidence>
<dbReference type="GO" id="GO:0005739">
    <property type="term" value="C:mitochondrion"/>
    <property type="evidence" value="ECO:0007669"/>
    <property type="project" value="UniProtKB-SubCell"/>
</dbReference>
<dbReference type="GO" id="GO:0005886">
    <property type="term" value="C:plasma membrane"/>
    <property type="evidence" value="ECO:0007669"/>
    <property type="project" value="UniProtKB-SubCell"/>
</dbReference>
<accession>A0A1B6KWG5</accession>
<evidence type="ECO:0000256" key="7">
    <source>
        <dbReference type="ARBA" id="ARBA00022475"/>
    </source>
</evidence>
<dbReference type="AlphaFoldDB" id="A0A1B6KWG5"/>
<dbReference type="Pfam" id="PF01300">
    <property type="entry name" value="Sua5_yciO_yrdC"/>
    <property type="match status" value="1"/>
</dbReference>
<reference evidence="17" key="1">
    <citation type="submission" date="2015-11" db="EMBL/GenBank/DDBJ databases">
        <title>De novo transcriptome assembly of four potential Pierce s Disease insect vectors from Arizona vineyards.</title>
        <authorList>
            <person name="Tassone E.E."/>
        </authorList>
    </citation>
    <scope>NUCLEOTIDE SEQUENCE</scope>
</reference>
<keyword evidence="11" id="KW-0496">Mitochondrion</keyword>
<evidence type="ECO:0000256" key="9">
    <source>
        <dbReference type="ARBA" id="ARBA00022679"/>
    </source>
</evidence>
<dbReference type="GO" id="GO:0061710">
    <property type="term" value="F:L-threonylcarbamoyladenylate synthase"/>
    <property type="evidence" value="ECO:0007669"/>
    <property type="project" value="UniProtKB-EC"/>
</dbReference>
<keyword evidence="12" id="KW-0472">Membrane</keyword>
<keyword evidence="8" id="KW-0963">Cytoplasm</keyword>